<accession>A0A3G9G895</accession>
<sequence length="181" mass="19928">MNASSSKAVADTAFTGQSSAAVCEEDERNLAYVVYGLLFVSPFSLGITALIGAALAYLRKSNCTSYVQTHFRYQIKHFWAIFALWGMATFIAVICTVVLTWTLANLIWSQYDISDWRRIDLDLSDLDISSIPVSTILGVSSGYVVSALLTFMATVWILATSVNGVLKLNNHKPIGKRFRTA</sequence>
<evidence type="ECO:0000313" key="2">
    <source>
        <dbReference type="EMBL" id="BBF82225.1"/>
    </source>
</evidence>
<evidence type="ECO:0000256" key="1">
    <source>
        <dbReference type="SAM" id="Phobius"/>
    </source>
</evidence>
<dbReference type="EMBL" id="AP018828">
    <property type="protein sequence ID" value="BBF82225.1"/>
    <property type="molecule type" value="Genomic_DNA"/>
</dbReference>
<feature type="transmembrane region" description="Helical" evidence="1">
    <location>
        <begin position="78"/>
        <end position="104"/>
    </location>
</feature>
<reference evidence="3" key="1">
    <citation type="journal article" date="2017" name="Biotechnol. Biofuels">
        <title>Evaluation of environmental bacterial communities as a factor affecting the growth of duckweed Lemna minor.</title>
        <authorList>
            <person name="Ishizawa H."/>
            <person name="Kuroda M."/>
            <person name="Morikawa M."/>
            <person name="Ike M."/>
        </authorList>
    </citation>
    <scope>NUCLEOTIDE SEQUENCE [LARGE SCALE GENOMIC DNA]</scope>
    <source>
        <strain evidence="3">M6</strain>
    </source>
</reference>
<evidence type="ECO:0000313" key="3">
    <source>
        <dbReference type="Proteomes" id="UP000278756"/>
    </source>
</evidence>
<dbReference type="OrthoDB" id="5405464at2"/>
<keyword evidence="1" id="KW-1133">Transmembrane helix</keyword>
<evidence type="ECO:0008006" key="4">
    <source>
        <dbReference type="Google" id="ProtNLM"/>
    </source>
</evidence>
<keyword evidence="1" id="KW-0472">Membrane</keyword>
<reference evidence="3" key="2">
    <citation type="journal article" date="2017" name="Plant Physiol. Biochem.">
        <title>Differential oxidative and antioxidative response of duckweed Lemna minor toward plant growth promoting/inhibiting bacteria.</title>
        <authorList>
            <person name="Ishizawa H."/>
            <person name="Kuroda M."/>
            <person name="Morikawa M."/>
            <person name="Ike M."/>
        </authorList>
    </citation>
    <scope>NUCLEOTIDE SEQUENCE [LARGE SCALE GENOMIC DNA]</scope>
    <source>
        <strain evidence="3">M6</strain>
    </source>
</reference>
<gene>
    <name evidence="2" type="ORF">EM6_2857</name>
</gene>
<protein>
    <recommendedName>
        <fullName evidence="4">Transmembrane protein</fullName>
    </recommendedName>
</protein>
<organism evidence="2 3">
    <name type="scientific">Asticcacaulis excentricus</name>
    <dbReference type="NCBI Taxonomy" id="78587"/>
    <lineage>
        <taxon>Bacteria</taxon>
        <taxon>Pseudomonadati</taxon>
        <taxon>Pseudomonadota</taxon>
        <taxon>Alphaproteobacteria</taxon>
        <taxon>Caulobacterales</taxon>
        <taxon>Caulobacteraceae</taxon>
        <taxon>Asticcacaulis</taxon>
    </lineage>
</organism>
<feature type="transmembrane region" description="Helical" evidence="1">
    <location>
        <begin position="30"/>
        <end position="58"/>
    </location>
</feature>
<keyword evidence="1" id="KW-0812">Transmembrane</keyword>
<proteinExistence type="predicted"/>
<feature type="transmembrane region" description="Helical" evidence="1">
    <location>
        <begin position="143"/>
        <end position="166"/>
    </location>
</feature>
<dbReference type="AlphaFoldDB" id="A0A3G9G895"/>
<name>A0A3G9G895_9CAUL</name>
<dbReference type="RefSeq" id="WP_126423827.1">
    <property type="nucleotide sequence ID" value="NZ_AP018828.1"/>
</dbReference>
<dbReference type="Proteomes" id="UP000278756">
    <property type="component" value="Chromosome 2"/>
</dbReference>